<accession>A0A6S7AN04</accession>
<organism evidence="3 4">
    <name type="scientific">Achromobacter deleyi</name>
    <dbReference type="NCBI Taxonomy" id="1353891"/>
    <lineage>
        <taxon>Bacteria</taxon>
        <taxon>Pseudomonadati</taxon>
        <taxon>Pseudomonadota</taxon>
        <taxon>Betaproteobacteria</taxon>
        <taxon>Burkholderiales</taxon>
        <taxon>Alcaligenaceae</taxon>
        <taxon>Achromobacter</taxon>
    </lineage>
</organism>
<evidence type="ECO:0000313" key="4">
    <source>
        <dbReference type="Proteomes" id="UP000494111"/>
    </source>
</evidence>
<feature type="domain" description="DUF2846" evidence="2">
    <location>
        <begin position="38"/>
        <end position="116"/>
    </location>
</feature>
<reference evidence="3 4" key="1">
    <citation type="submission" date="2020-04" db="EMBL/GenBank/DDBJ databases">
        <authorList>
            <person name="De Canck E."/>
        </authorList>
    </citation>
    <scope>NUCLEOTIDE SEQUENCE [LARGE SCALE GENOMIC DNA]</scope>
    <source>
        <strain evidence="3 4">LMG 3458</strain>
    </source>
</reference>
<proteinExistence type="predicted"/>
<evidence type="ECO:0000256" key="1">
    <source>
        <dbReference type="SAM" id="SignalP"/>
    </source>
</evidence>
<evidence type="ECO:0000313" key="3">
    <source>
        <dbReference type="EMBL" id="CAB3740260.1"/>
    </source>
</evidence>
<dbReference type="InterPro" id="IPR022548">
    <property type="entry name" value="DUF2846"/>
</dbReference>
<dbReference type="PROSITE" id="PS51257">
    <property type="entry name" value="PROKAR_LIPOPROTEIN"/>
    <property type="match status" value="1"/>
</dbReference>
<keyword evidence="1" id="KW-0732">Signal</keyword>
<name>A0A6S7AN04_9BURK</name>
<gene>
    <name evidence="3" type="ORF">LMG3458_05704</name>
</gene>
<feature type="signal peptide" evidence="1">
    <location>
        <begin position="1"/>
        <end position="22"/>
    </location>
</feature>
<protein>
    <recommendedName>
        <fullName evidence="2">DUF2846 domain-containing protein</fullName>
    </recommendedName>
</protein>
<dbReference type="Proteomes" id="UP000494111">
    <property type="component" value="Unassembled WGS sequence"/>
</dbReference>
<sequence length="157" mass="17220">MNRRTALSVVLAAGVLTLAGCAGTRYEDASAKIPPIPQGQGRIYFYQLHPDLISTRQQKLRVNDVVVGRNKPGGFFFVDRPPGNYVVTNLYWTGDGVSFKLEAGQTRYVRSEAPSPSVKTTTLRAALTLVDPPDIAEAEMRRLRYWGAASPEQVPGL</sequence>
<evidence type="ECO:0000259" key="2">
    <source>
        <dbReference type="Pfam" id="PF11008"/>
    </source>
</evidence>
<dbReference type="Pfam" id="PF11008">
    <property type="entry name" value="DUF2846"/>
    <property type="match status" value="1"/>
</dbReference>
<dbReference type="EMBL" id="CADIJO010000034">
    <property type="protein sequence ID" value="CAB3740260.1"/>
    <property type="molecule type" value="Genomic_DNA"/>
</dbReference>
<dbReference type="RefSeq" id="WP_175194304.1">
    <property type="nucleotide sequence ID" value="NZ_CADIJO010000034.1"/>
</dbReference>
<dbReference type="AlphaFoldDB" id="A0A6S7AN04"/>
<feature type="chain" id="PRO_5028830441" description="DUF2846 domain-containing protein" evidence="1">
    <location>
        <begin position="23"/>
        <end position="157"/>
    </location>
</feature>